<evidence type="ECO:0000256" key="3">
    <source>
        <dbReference type="ARBA" id="ARBA00012115"/>
    </source>
</evidence>
<comment type="cofactor">
    <cofactor evidence="12">
        <name>Mg(2+)</name>
        <dbReference type="ChEBI" id="CHEBI:18420"/>
    </cofactor>
    <cofactor evidence="12">
        <name>Mn(2+)</name>
        <dbReference type="ChEBI" id="CHEBI:29035"/>
    </cofactor>
    <text evidence="12">Probably binds two magnesium or manganese ions per subunit.</text>
</comment>
<dbReference type="GO" id="GO:0008081">
    <property type="term" value="F:phosphoric diester hydrolase activity"/>
    <property type="evidence" value="ECO:0007669"/>
    <property type="project" value="TreeGrafter"/>
</dbReference>
<protein>
    <recommendedName>
        <fullName evidence="4">DNA-(apurinic or apyrimidinic site) endonuclease 2</fullName>
        <ecNumber evidence="3">3.1.11.2</ecNumber>
    </recommendedName>
</protein>
<evidence type="ECO:0000313" key="18">
    <source>
        <dbReference type="Proteomes" id="UP000243686"/>
    </source>
</evidence>
<feature type="site" description="Interaction with DNA substrate" evidence="13">
    <location>
        <position position="327"/>
    </location>
</feature>
<evidence type="ECO:0000313" key="17">
    <source>
        <dbReference type="EMBL" id="OON20177.1"/>
    </source>
</evidence>
<evidence type="ECO:0000256" key="14">
    <source>
        <dbReference type="PROSITE-ProRule" id="PRU01343"/>
    </source>
</evidence>
<dbReference type="PROSITE" id="PS00726">
    <property type="entry name" value="AP_NUCLEASE_F1_1"/>
    <property type="match status" value="1"/>
</dbReference>
<feature type="binding site" evidence="12">
    <location>
        <position position="208"/>
    </location>
    <ligand>
        <name>Mg(2+)</name>
        <dbReference type="ChEBI" id="CHEBI:18420"/>
        <label>1</label>
    </ligand>
</feature>
<dbReference type="Pfam" id="PF03372">
    <property type="entry name" value="Exo_endo_phos"/>
    <property type="match status" value="1"/>
</dbReference>
<dbReference type="GO" id="GO:0008311">
    <property type="term" value="F:double-stranded DNA 3'-5' DNA exonuclease activity"/>
    <property type="evidence" value="ECO:0007669"/>
    <property type="project" value="UniProtKB-EC"/>
</dbReference>
<reference evidence="17 18" key="1">
    <citation type="submission" date="2015-03" db="EMBL/GenBank/DDBJ databases">
        <title>Draft genome of the nematode, Opisthorchis viverrini.</title>
        <authorList>
            <person name="Mitreva M."/>
        </authorList>
    </citation>
    <scope>NUCLEOTIDE SEQUENCE [LARGE SCALE GENOMIC DNA]</scope>
    <source>
        <strain evidence="17">Khon Kaen</strain>
    </source>
</reference>
<dbReference type="Proteomes" id="UP000243686">
    <property type="component" value="Unassembled WGS sequence"/>
</dbReference>
<evidence type="ECO:0000256" key="4">
    <source>
        <dbReference type="ARBA" id="ARBA00013541"/>
    </source>
</evidence>
<feature type="active site" evidence="11">
    <location>
        <position position="166"/>
    </location>
</feature>
<keyword evidence="10" id="KW-0539">Nucleus</keyword>
<evidence type="ECO:0000256" key="11">
    <source>
        <dbReference type="PIRSR" id="PIRSR604808-1"/>
    </source>
</evidence>
<dbReference type="EC" id="3.1.11.2" evidence="3"/>
<dbReference type="InterPro" id="IPR004808">
    <property type="entry name" value="AP_endonuc_1"/>
</dbReference>
<keyword evidence="12" id="KW-0464">Manganese</keyword>
<organism evidence="17 18">
    <name type="scientific">Opisthorchis viverrini</name>
    <name type="common">Southeast Asian liver fluke</name>
    <dbReference type="NCBI Taxonomy" id="6198"/>
    <lineage>
        <taxon>Eukaryota</taxon>
        <taxon>Metazoa</taxon>
        <taxon>Spiralia</taxon>
        <taxon>Lophotrochozoa</taxon>
        <taxon>Platyhelminthes</taxon>
        <taxon>Trematoda</taxon>
        <taxon>Digenea</taxon>
        <taxon>Opisthorchiida</taxon>
        <taxon>Opisthorchiata</taxon>
        <taxon>Opisthorchiidae</taxon>
        <taxon>Opisthorchis</taxon>
    </lineage>
</organism>
<dbReference type="GO" id="GO:0005634">
    <property type="term" value="C:nucleus"/>
    <property type="evidence" value="ECO:0007669"/>
    <property type="project" value="TreeGrafter"/>
</dbReference>
<evidence type="ECO:0000259" key="16">
    <source>
        <dbReference type="PROSITE" id="PS51999"/>
    </source>
</evidence>
<dbReference type="InterPro" id="IPR020847">
    <property type="entry name" value="AP_endonuclease_F1_BS"/>
</dbReference>
<dbReference type="GO" id="GO:0006284">
    <property type="term" value="P:base-excision repair"/>
    <property type="evidence" value="ECO:0007669"/>
    <property type="project" value="TreeGrafter"/>
</dbReference>
<evidence type="ECO:0000256" key="15">
    <source>
        <dbReference type="SAM" id="MobiDB-lite"/>
    </source>
</evidence>
<evidence type="ECO:0000256" key="5">
    <source>
        <dbReference type="ARBA" id="ARBA00022723"/>
    </source>
</evidence>
<keyword evidence="7" id="KW-0378">Hydrolase</keyword>
<feature type="active site" description="Proton acceptor" evidence="11">
    <location>
        <position position="327"/>
    </location>
</feature>
<dbReference type="PANTHER" id="PTHR22748">
    <property type="entry name" value="AP ENDONUCLEASE"/>
    <property type="match status" value="1"/>
</dbReference>
<keyword evidence="8" id="KW-0862">Zinc</keyword>
<dbReference type="InterPro" id="IPR005135">
    <property type="entry name" value="Endo/exonuclease/phosphatase"/>
</dbReference>
<dbReference type="PROSITE" id="PS51435">
    <property type="entry name" value="AP_NUCLEASE_F1_4"/>
    <property type="match status" value="1"/>
</dbReference>
<dbReference type="PROSITE" id="PS51999">
    <property type="entry name" value="ZF_GRF"/>
    <property type="match status" value="1"/>
</dbReference>
<evidence type="ECO:0000256" key="8">
    <source>
        <dbReference type="ARBA" id="ARBA00022833"/>
    </source>
</evidence>
<feature type="site" description="Important for catalytic activity" evidence="13">
    <location>
        <position position="294"/>
    </location>
</feature>
<feature type="binding site" evidence="12">
    <location>
        <position position="327"/>
    </location>
    <ligand>
        <name>Mg(2+)</name>
        <dbReference type="ChEBI" id="CHEBI:18420"/>
        <label>1</label>
    </ligand>
</feature>
<feature type="active site" description="Proton donor/acceptor" evidence="11">
    <location>
        <position position="206"/>
    </location>
</feature>
<keyword evidence="6 14" id="KW-0863">Zinc-finger</keyword>
<dbReference type="AlphaFoldDB" id="A0A1S8X0J0"/>
<dbReference type="EMBL" id="KV892809">
    <property type="protein sequence ID" value="OON20177.1"/>
    <property type="molecule type" value="Genomic_DNA"/>
</dbReference>
<feature type="binding site" evidence="12">
    <location>
        <position position="10"/>
    </location>
    <ligand>
        <name>Mg(2+)</name>
        <dbReference type="ChEBI" id="CHEBI:18420"/>
        <label>1</label>
    </ligand>
</feature>
<evidence type="ECO:0000256" key="13">
    <source>
        <dbReference type="PIRSR" id="PIRSR604808-3"/>
    </source>
</evidence>
<feature type="domain" description="GRF-type" evidence="16">
    <location>
        <begin position="479"/>
        <end position="532"/>
    </location>
</feature>
<comment type="catalytic activity">
    <reaction evidence="1">
        <text>Exonucleolytic cleavage in the 3'- to 5'-direction to yield nucleoside 5'-phosphates.</text>
        <dbReference type="EC" id="3.1.11.2"/>
    </reaction>
</comment>
<accession>A0A1S8X0J0</accession>
<feature type="binding site" evidence="12">
    <location>
        <position position="37"/>
    </location>
    <ligand>
        <name>Mg(2+)</name>
        <dbReference type="ChEBI" id="CHEBI:18420"/>
        <label>1</label>
    </ligand>
</feature>
<dbReference type="GO" id="GO:0003677">
    <property type="term" value="F:DNA binding"/>
    <property type="evidence" value="ECO:0007669"/>
    <property type="project" value="InterPro"/>
</dbReference>
<dbReference type="InterPro" id="IPR010666">
    <property type="entry name" value="Znf_GRF"/>
</dbReference>
<keyword evidence="9 12" id="KW-0460">Magnesium</keyword>
<keyword evidence="18" id="KW-1185">Reference proteome</keyword>
<dbReference type="PANTHER" id="PTHR22748:SF4">
    <property type="entry name" value="DNA-(APURINIC OR APYRIMIDINIC SITE) ENDONUCLEASE 2"/>
    <property type="match status" value="1"/>
</dbReference>
<evidence type="ECO:0000256" key="2">
    <source>
        <dbReference type="ARBA" id="ARBA00007092"/>
    </source>
</evidence>
<proteinExistence type="inferred from homology"/>
<evidence type="ECO:0000256" key="7">
    <source>
        <dbReference type="ARBA" id="ARBA00022801"/>
    </source>
</evidence>
<evidence type="ECO:0000256" key="10">
    <source>
        <dbReference type="ARBA" id="ARBA00023242"/>
    </source>
</evidence>
<dbReference type="Gene3D" id="3.60.10.10">
    <property type="entry name" value="Endonuclease/exonuclease/phosphatase"/>
    <property type="match status" value="1"/>
</dbReference>
<evidence type="ECO:0000256" key="1">
    <source>
        <dbReference type="ARBA" id="ARBA00000493"/>
    </source>
</evidence>
<dbReference type="InterPro" id="IPR036691">
    <property type="entry name" value="Endo/exonu/phosph_ase_sf"/>
</dbReference>
<evidence type="ECO:0000256" key="6">
    <source>
        <dbReference type="ARBA" id="ARBA00022771"/>
    </source>
</evidence>
<dbReference type="GO" id="GO:0008270">
    <property type="term" value="F:zinc ion binding"/>
    <property type="evidence" value="ECO:0007669"/>
    <property type="project" value="UniProtKB-KW"/>
</dbReference>
<dbReference type="GO" id="GO:0003906">
    <property type="term" value="F:DNA-(apurinic or apyrimidinic site) endonuclease activity"/>
    <property type="evidence" value="ECO:0007669"/>
    <property type="project" value="TreeGrafter"/>
</dbReference>
<feature type="site" description="Transition state stabilizer" evidence="13">
    <location>
        <position position="208"/>
    </location>
</feature>
<feature type="region of interest" description="Disordered" evidence="15">
    <location>
        <begin position="375"/>
        <end position="401"/>
    </location>
</feature>
<keyword evidence="5 12" id="KW-0479">Metal-binding</keyword>
<gene>
    <name evidence="17" type="ORF">X801_03948</name>
</gene>
<sequence>MQPLRVCSWNVNGLRSLPSPLKVILDSLDADIICLQETKTSPFGLINSDIPGDLGSKWSCVDAYNSYFSHCTLKVGYSGVAIFCRDPLKPIAATEGFAQTLAYIDQYSLSSGNDVPEPGVELCPKDLKAIDSEGRFLVVFFPPQAIRRLDELQVGPNRPLAVISVYVPRVSPDDPKRVHFRSKFEQLFTLCVNKLLRYNHVVISGDLNVYHTILDHCEPEIVKLEAHTTVYRQWLNSLLTPHSRDPQIPASDDYSLPGNFVDIFRHVHPTRKDGFTCWSARTGARETNYGVRLDYILLDEVLATWFDRCTSHTLCADHMTNITGSDHCPTWTHLPLCLDFNGLNYPLPALCSRKWPQCQAKQVGLKGFLVAGPPSTADDNKSSGLPFEHGSSTKNRNGQPKLKQMCLGISRSVSSDVDQYPPALRKEQRLSDTDPVESADNLEAVRLQEIVEQADAKKAQHSAAAWQRLLSGPKKAPRCRGHNEPCVLRSVKQASTTSGSKRGRRFWVCARPQGSKDNPVARCSTFIWDDQYVP</sequence>
<comment type="similarity">
    <text evidence="2">Belongs to the DNA repair enzymes AP/ExoA family.</text>
</comment>
<evidence type="ECO:0000256" key="12">
    <source>
        <dbReference type="PIRSR" id="PIRSR604808-2"/>
    </source>
</evidence>
<feature type="binding site" evidence="12">
    <location>
        <position position="326"/>
    </location>
    <ligand>
        <name>Mg(2+)</name>
        <dbReference type="ChEBI" id="CHEBI:18420"/>
        <label>1</label>
    </ligand>
</feature>
<name>A0A1S8X0J0_OPIVI</name>
<evidence type="ECO:0000256" key="9">
    <source>
        <dbReference type="ARBA" id="ARBA00022842"/>
    </source>
</evidence>
<dbReference type="SUPFAM" id="SSF56219">
    <property type="entry name" value="DNase I-like"/>
    <property type="match status" value="1"/>
</dbReference>
<feature type="binding site" evidence="12">
    <location>
        <position position="206"/>
    </location>
    <ligand>
        <name>Mg(2+)</name>
        <dbReference type="ChEBI" id="CHEBI:18420"/>
        <label>1</label>
    </ligand>
</feature>